<evidence type="ECO:0000256" key="2">
    <source>
        <dbReference type="ARBA" id="ARBA00004586"/>
    </source>
</evidence>
<organism evidence="14 15">
    <name type="scientific">Dentiscutata erythropus</name>
    <dbReference type="NCBI Taxonomy" id="1348616"/>
    <lineage>
        <taxon>Eukaryota</taxon>
        <taxon>Fungi</taxon>
        <taxon>Fungi incertae sedis</taxon>
        <taxon>Mucoromycota</taxon>
        <taxon>Glomeromycotina</taxon>
        <taxon>Glomeromycetes</taxon>
        <taxon>Diversisporales</taxon>
        <taxon>Gigasporaceae</taxon>
        <taxon>Dentiscutata</taxon>
    </lineage>
</organism>
<evidence type="ECO:0000256" key="3">
    <source>
        <dbReference type="ARBA" id="ARBA00009274"/>
    </source>
</evidence>
<dbReference type="GO" id="GO:0071555">
    <property type="term" value="P:cell wall organization"/>
    <property type="evidence" value="ECO:0007669"/>
    <property type="project" value="UniProtKB-KW"/>
</dbReference>
<keyword evidence="9 13" id="KW-1133">Transmembrane helix</keyword>
<protein>
    <recommendedName>
        <fullName evidence="4">Chitin synthase export chaperone</fullName>
    </recommendedName>
</protein>
<evidence type="ECO:0000256" key="11">
    <source>
        <dbReference type="ARBA" id="ARBA00023316"/>
    </source>
</evidence>
<evidence type="ECO:0000256" key="6">
    <source>
        <dbReference type="ARBA" id="ARBA00022692"/>
    </source>
</evidence>
<comment type="subcellular location">
    <subcellularLocation>
        <location evidence="1">Endomembrane system</location>
        <topology evidence="1">Multi-pass membrane protein</topology>
    </subcellularLocation>
    <subcellularLocation>
        <location evidence="2">Endoplasmic reticulum membrane</location>
    </subcellularLocation>
</comment>
<feature type="transmembrane region" description="Helical" evidence="13">
    <location>
        <begin position="220"/>
        <end position="239"/>
    </location>
</feature>
<keyword evidence="15" id="KW-1185">Reference proteome</keyword>
<dbReference type="EMBL" id="CAJVPY010001021">
    <property type="protein sequence ID" value="CAG8503702.1"/>
    <property type="molecule type" value="Genomic_DNA"/>
</dbReference>
<evidence type="ECO:0000256" key="10">
    <source>
        <dbReference type="ARBA" id="ARBA00023136"/>
    </source>
</evidence>
<evidence type="ECO:0000256" key="5">
    <source>
        <dbReference type="ARBA" id="ARBA00022448"/>
    </source>
</evidence>
<feature type="transmembrane region" description="Helical" evidence="13">
    <location>
        <begin position="47"/>
        <end position="70"/>
    </location>
</feature>
<dbReference type="OrthoDB" id="2189463at2759"/>
<evidence type="ECO:0000313" key="15">
    <source>
        <dbReference type="Proteomes" id="UP000789405"/>
    </source>
</evidence>
<sequence length="342" mass="38265">MSTPSVFGDFTTICETVALTVCPLVGREEGIEPECYSRNVEIAGTLIFQPATIIIHVIALVMTSIMIYHIKSKYTAVGRKEIVMFFYLYMMVTFLELLLVSGIVPAASNVYPYFVAGHIGLITATFWCLLLNGFVGFQFAEDGTPLSLWSIRISSLVIFLAVFGLSFATFRNIAGFSPLHPLPLWIVLYIFNGAALAIYFILQIVLVLNTLDDRWPLGDILFGISFYVIGQVILYLFSVKICDTAKHYIDGLFFGTICTLLGVMMVYKYWDSITKEDLEFSVGSKQNVWEVKELLEEDQPYANYGSNYPPPLPQGGFNGYSQQPQGGYNNAYPPQQPYGGYN</sequence>
<dbReference type="Proteomes" id="UP000789405">
    <property type="component" value="Unassembled WGS sequence"/>
</dbReference>
<reference evidence="14" key="1">
    <citation type="submission" date="2021-06" db="EMBL/GenBank/DDBJ databases">
        <authorList>
            <person name="Kallberg Y."/>
            <person name="Tangrot J."/>
            <person name="Rosling A."/>
        </authorList>
    </citation>
    <scope>NUCLEOTIDE SEQUENCE</scope>
    <source>
        <strain evidence="14">MA453B</strain>
    </source>
</reference>
<keyword evidence="8" id="KW-0653">Protein transport</keyword>
<evidence type="ECO:0000256" key="1">
    <source>
        <dbReference type="ARBA" id="ARBA00004127"/>
    </source>
</evidence>
<keyword evidence="11" id="KW-0961">Cell wall biogenesis/degradation</keyword>
<dbReference type="GO" id="GO:0005789">
    <property type="term" value="C:endoplasmic reticulum membrane"/>
    <property type="evidence" value="ECO:0007669"/>
    <property type="project" value="UniProtKB-SubCell"/>
</dbReference>
<evidence type="ECO:0000256" key="4">
    <source>
        <dbReference type="ARBA" id="ARBA00018354"/>
    </source>
</evidence>
<dbReference type="Pfam" id="PF12271">
    <property type="entry name" value="Chs7"/>
    <property type="match status" value="1"/>
</dbReference>
<feature type="transmembrane region" description="Helical" evidence="13">
    <location>
        <begin position="110"/>
        <end position="137"/>
    </location>
</feature>
<accession>A0A9N8ZQG3</accession>
<feature type="compositionally biased region" description="Polar residues" evidence="12">
    <location>
        <begin position="319"/>
        <end position="328"/>
    </location>
</feature>
<feature type="transmembrane region" description="Helical" evidence="13">
    <location>
        <begin position="82"/>
        <end position="104"/>
    </location>
</feature>
<dbReference type="GO" id="GO:0006457">
    <property type="term" value="P:protein folding"/>
    <property type="evidence" value="ECO:0007669"/>
    <property type="project" value="TreeGrafter"/>
</dbReference>
<comment type="caution">
    <text evidence="14">The sequence shown here is derived from an EMBL/GenBank/DDBJ whole genome shotgun (WGS) entry which is preliminary data.</text>
</comment>
<evidence type="ECO:0000256" key="9">
    <source>
        <dbReference type="ARBA" id="ARBA00022989"/>
    </source>
</evidence>
<dbReference type="PANTHER" id="PTHR35329">
    <property type="entry name" value="CHITIN SYNTHASE EXPORT CHAPERONE"/>
    <property type="match status" value="1"/>
</dbReference>
<comment type="similarity">
    <text evidence="3">Belongs to the CHS7 family.</text>
</comment>
<dbReference type="InterPro" id="IPR022057">
    <property type="entry name" value="Chs7"/>
</dbReference>
<evidence type="ECO:0000313" key="14">
    <source>
        <dbReference type="EMBL" id="CAG8503702.1"/>
    </source>
</evidence>
<feature type="transmembrane region" description="Helical" evidence="13">
    <location>
        <begin position="182"/>
        <end position="208"/>
    </location>
</feature>
<keyword evidence="10 13" id="KW-0472">Membrane</keyword>
<dbReference type="AlphaFoldDB" id="A0A9N8ZQG3"/>
<dbReference type="PANTHER" id="PTHR35329:SF2">
    <property type="entry name" value="CHITIN SYNTHASE EXPORT CHAPERONE"/>
    <property type="match status" value="1"/>
</dbReference>
<keyword evidence="7" id="KW-0256">Endoplasmic reticulum</keyword>
<evidence type="ECO:0000256" key="13">
    <source>
        <dbReference type="SAM" id="Phobius"/>
    </source>
</evidence>
<feature type="transmembrane region" description="Helical" evidence="13">
    <location>
        <begin position="251"/>
        <end position="270"/>
    </location>
</feature>
<evidence type="ECO:0000256" key="12">
    <source>
        <dbReference type="SAM" id="MobiDB-lite"/>
    </source>
</evidence>
<keyword evidence="6 13" id="KW-0812">Transmembrane</keyword>
<evidence type="ECO:0000256" key="7">
    <source>
        <dbReference type="ARBA" id="ARBA00022824"/>
    </source>
</evidence>
<name>A0A9N8ZQG3_9GLOM</name>
<evidence type="ECO:0000256" key="8">
    <source>
        <dbReference type="ARBA" id="ARBA00022927"/>
    </source>
</evidence>
<feature type="region of interest" description="Disordered" evidence="12">
    <location>
        <begin position="315"/>
        <end position="342"/>
    </location>
</feature>
<keyword evidence="5" id="KW-0813">Transport</keyword>
<feature type="transmembrane region" description="Helical" evidence="13">
    <location>
        <begin position="149"/>
        <end position="170"/>
    </location>
</feature>
<dbReference type="GO" id="GO:0015031">
    <property type="term" value="P:protein transport"/>
    <property type="evidence" value="ECO:0007669"/>
    <property type="project" value="UniProtKB-KW"/>
</dbReference>
<proteinExistence type="inferred from homology"/>
<dbReference type="GO" id="GO:0051082">
    <property type="term" value="F:unfolded protein binding"/>
    <property type="evidence" value="ECO:0007669"/>
    <property type="project" value="TreeGrafter"/>
</dbReference>
<gene>
    <name evidence="14" type="ORF">DERYTH_LOCUS3033</name>
</gene>